<feature type="transmembrane region" description="Helical" evidence="1">
    <location>
        <begin position="78"/>
        <end position="98"/>
    </location>
</feature>
<keyword evidence="1" id="KW-1133">Transmembrane helix</keyword>
<evidence type="ECO:0000313" key="4">
    <source>
        <dbReference type="EMBL" id="KRK59563.1"/>
    </source>
</evidence>
<evidence type="ECO:0000259" key="2">
    <source>
        <dbReference type="Pfam" id="PF13240"/>
    </source>
</evidence>
<evidence type="ECO:0000313" key="3">
    <source>
        <dbReference type="EMBL" id="EEW52710.1"/>
    </source>
</evidence>
<feature type="transmembrane region" description="Helical" evidence="1">
    <location>
        <begin position="317"/>
        <end position="339"/>
    </location>
</feature>
<dbReference type="EMBL" id="ACLL01000067">
    <property type="protein sequence ID" value="EEW52710.1"/>
    <property type="molecule type" value="Genomic_DNA"/>
</dbReference>
<organism evidence="3 5">
    <name type="scientific">Limosilactobacillus antri DSM 16041</name>
    <dbReference type="NCBI Taxonomy" id="525309"/>
    <lineage>
        <taxon>Bacteria</taxon>
        <taxon>Bacillati</taxon>
        <taxon>Bacillota</taxon>
        <taxon>Bacilli</taxon>
        <taxon>Lactobacillales</taxon>
        <taxon>Lactobacillaceae</taxon>
        <taxon>Limosilactobacillus</taxon>
    </lineage>
</organism>
<protein>
    <submittedName>
        <fullName evidence="4">TM2 domain protein</fullName>
    </submittedName>
</protein>
<feature type="transmembrane region" description="Helical" evidence="1">
    <location>
        <begin position="293"/>
        <end position="311"/>
    </location>
</feature>
<evidence type="ECO:0000313" key="5">
    <source>
        <dbReference type="Proteomes" id="UP000003675"/>
    </source>
</evidence>
<sequence length="355" mass="38359">MKFCSNCGTKLNPGAAFCPHCGAKVEQAKPAKAFEITRQFWLGFYLTLVGGVAAGIAVNVDTLTTLVPSTIIDPVMTLLIIIACAAIPGVFTLITGIIRGFNHRRTGIGQTVIGMALLLVAGSLASVLFAGEYSISSSTIMVVSLFCYFIASVIFVLAYFTAIFVTSKPAAGRQIRQLRWAVAGMTVVAVLLLAALLLGIVVFLIVALVLVGAPFLGRNLSLSGGSDWRLLTHEHGRRLSWRFYLALFVLVGGIGLRMANIYQAAGVILTMVLIMAAEWWSNPQRLGKQPREMAGCLLVVAILLQVIYLSLGSRMNNAWPIVIAIFILMAASFFTYFYVILWTRFVVEKGEAGAK</sequence>
<dbReference type="OrthoDB" id="2330079at2"/>
<evidence type="ECO:0000256" key="1">
    <source>
        <dbReference type="SAM" id="Phobius"/>
    </source>
</evidence>
<dbReference type="HOGENOM" id="CLU_780290_0_0_9"/>
<keyword evidence="1" id="KW-0812">Transmembrane</keyword>
<gene>
    <name evidence="4" type="ORF">FC31_GL000583</name>
    <name evidence="3" type="ORF">HMPREF0494_2132</name>
</gene>
<dbReference type="STRING" id="525309.HMPREF0494_2132"/>
<dbReference type="PATRIC" id="fig|525309.8.peg.597"/>
<dbReference type="Proteomes" id="UP000003675">
    <property type="component" value="Unassembled WGS sequence"/>
</dbReference>
<comment type="caution">
    <text evidence="3">The sequence shown here is derived from an EMBL/GenBank/DDBJ whole genome shotgun (WGS) entry which is preliminary data.</text>
</comment>
<reference evidence="3 5" key="1">
    <citation type="submission" date="2009-09" db="EMBL/GenBank/DDBJ databases">
        <authorList>
            <person name="Qin X."/>
            <person name="Bachman B."/>
            <person name="Battles P."/>
            <person name="Bell A."/>
            <person name="Bess C."/>
            <person name="Bickham C."/>
            <person name="Chaboub L."/>
            <person name="Chen D."/>
            <person name="Coyle M."/>
            <person name="Deiros D.R."/>
            <person name="Dinh H."/>
            <person name="Forbes L."/>
            <person name="Fowler G."/>
            <person name="Francisco L."/>
            <person name="Fu Q."/>
            <person name="Gubbala S."/>
            <person name="Hale W."/>
            <person name="Han Y."/>
            <person name="Hemphill L."/>
            <person name="Highlander S.K."/>
            <person name="Hirani K."/>
            <person name="Hogues M."/>
            <person name="Jackson L."/>
            <person name="Jakkamsetti A."/>
            <person name="Javaid M."/>
            <person name="Jiang H."/>
            <person name="Korchina V."/>
            <person name="Kovar C."/>
            <person name="Lara F."/>
            <person name="Lee S."/>
            <person name="Mata R."/>
            <person name="Mathew T."/>
            <person name="Moen C."/>
            <person name="Morales K."/>
            <person name="Munidasa M."/>
            <person name="Nazareth L."/>
            <person name="Ngo R."/>
            <person name="Nguyen L."/>
            <person name="Okwuonu G."/>
            <person name="Ongeri F."/>
            <person name="Patil S."/>
            <person name="Petrosino J."/>
            <person name="Pham C."/>
            <person name="Pham P."/>
            <person name="Pu L.-L."/>
            <person name="Puazo M."/>
            <person name="Raj R."/>
            <person name="Reid J."/>
            <person name="Rouhana J."/>
            <person name="Saada N."/>
            <person name="Shang Y."/>
            <person name="Simmons D."/>
            <person name="Thornton R."/>
            <person name="Warren J."/>
            <person name="Weissenberger G."/>
            <person name="Zhang J."/>
            <person name="Zhang L."/>
            <person name="Zhou C."/>
            <person name="Zhu D."/>
            <person name="Muzny D."/>
            <person name="Worley K."/>
            <person name="Gibbs R."/>
        </authorList>
    </citation>
    <scope>NUCLEOTIDE SEQUENCE [LARGE SCALE GENOMIC DNA]</scope>
    <source>
        <strain evidence="3 5">DSM 16041</strain>
    </source>
</reference>
<dbReference type="EMBL" id="AZDK01000018">
    <property type="protein sequence ID" value="KRK59563.1"/>
    <property type="molecule type" value="Genomic_DNA"/>
</dbReference>
<feature type="transmembrane region" description="Helical" evidence="1">
    <location>
        <begin position="239"/>
        <end position="256"/>
    </location>
</feature>
<feature type="transmembrane region" description="Helical" evidence="1">
    <location>
        <begin position="110"/>
        <end position="130"/>
    </location>
</feature>
<feature type="transmembrane region" description="Helical" evidence="1">
    <location>
        <begin position="262"/>
        <end position="281"/>
    </location>
</feature>
<feature type="transmembrane region" description="Helical" evidence="1">
    <location>
        <begin position="40"/>
        <end position="58"/>
    </location>
</feature>
<dbReference type="eggNOG" id="ENOG5030B2J">
    <property type="taxonomic scope" value="Bacteria"/>
</dbReference>
<reference evidence="4 6" key="2">
    <citation type="journal article" date="2015" name="Genome Announc.">
        <title>Expanding the biotechnology potential of lactobacilli through comparative genomics of 213 strains and associated genera.</title>
        <authorList>
            <person name="Sun Z."/>
            <person name="Harris H.M."/>
            <person name="McCann A."/>
            <person name="Guo C."/>
            <person name="Argimon S."/>
            <person name="Zhang W."/>
            <person name="Yang X."/>
            <person name="Jeffery I.B."/>
            <person name="Cooney J.C."/>
            <person name="Kagawa T.F."/>
            <person name="Liu W."/>
            <person name="Song Y."/>
            <person name="Salvetti E."/>
            <person name="Wrobel A."/>
            <person name="Rasinkangas P."/>
            <person name="Parkhill J."/>
            <person name="Rea M.C."/>
            <person name="O'Sullivan O."/>
            <person name="Ritari J."/>
            <person name="Douillard F.P."/>
            <person name="Paul Ross R."/>
            <person name="Yang R."/>
            <person name="Briner A.E."/>
            <person name="Felis G.E."/>
            <person name="de Vos W.M."/>
            <person name="Barrangou R."/>
            <person name="Klaenhammer T.R."/>
            <person name="Caufield P.W."/>
            <person name="Cui Y."/>
            <person name="Zhang H."/>
            <person name="O'Toole P.W."/>
        </authorList>
    </citation>
    <scope>NUCLEOTIDE SEQUENCE [LARGE SCALE GENOMIC DNA]</scope>
    <source>
        <strain evidence="4 6">DSM 16041</strain>
    </source>
</reference>
<dbReference type="AlphaFoldDB" id="C8P9Y8"/>
<proteinExistence type="predicted"/>
<feature type="transmembrane region" description="Helical" evidence="1">
    <location>
        <begin position="142"/>
        <end position="165"/>
    </location>
</feature>
<dbReference type="Pfam" id="PF13240">
    <property type="entry name" value="Zn_Ribbon_1"/>
    <property type="match status" value="1"/>
</dbReference>
<keyword evidence="6" id="KW-1185">Reference proteome</keyword>
<feature type="domain" description="Zinc-ribbon" evidence="2">
    <location>
        <begin position="3"/>
        <end position="25"/>
    </location>
</feature>
<accession>C8P9Y8</accession>
<dbReference type="RefSeq" id="WP_007124411.1">
    <property type="nucleotide sequence ID" value="NZ_AZDK01000018.1"/>
</dbReference>
<name>C8P9Y8_9LACO</name>
<keyword evidence="1" id="KW-0472">Membrane</keyword>
<evidence type="ECO:0000313" key="6">
    <source>
        <dbReference type="Proteomes" id="UP000051883"/>
    </source>
</evidence>
<dbReference type="Proteomes" id="UP000051883">
    <property type="component" value="Unassembled WGS sequence"/>
</dbReference>
<dbReference type="InterPro" id="IPR026870">
    <property type="entry name" value="Zinc_ribbon_dom"/>
</dbReference>